<organism evidence="1 2">
    <name type="scientific">Laccaria amethystina LaAM-08-1</name>
    <dbReference type="NCBI Taxonomy" id="1095629"/>
    <lineage>
        <taxon>Eukaryota</taxon>
        <taxon>Fungi</taxon>
        <taxon>Dikarya</taxon>
        <taxon>Basidiomycota</taxon>
        <taxon>Agaricomycotina</taxon>
        <taxon>Agaricomycetes</taxon>
        <taxon>Agaricomycetidae</taxon>
        <taxon>Agaricales</taxon>
        <taxon>Agaricineae</taxon>
        <taxon>Hydnangiaceae</taxon>
        <taxon>Laccaria</taxon>
    </lineage>
</organism>
<dbReference type="HOGENOM" id="CLU_2542923_0_0_1"/>
<keyword evidence="2" id="KW-1185">Reference proteome</keyword>
<proteinExistence type="predicted"/>
<dbReference type="AlphaFoldDB" id="A0A0C9X6W1"/>
<dbReference type="Proteomes" id="UP000054477">
    <property type="component" value="Unassembled WGS sequence"/>
</dbReference>
<evidence type="ECO:0000313" key="2">
    <source>
        <dbReference type="Proteomes" id="UP000054477"/>
    </source>
</evidence>
<reference evidence="1 2" key="1">
    <citation type="submission" date="2014-04" db="EMBL/GenBank/DDBJ databases">
        <authorList>
            <consortium name="DOE Joint Genome Institute"/>
            <person name="Kuo A."/>
            <person name="Kohler A."/>
            <person name="Nagy L.G."/>
            <person name="Floudas D."/>
            <person name="Copeland A."/>
            <person name="Barry K.W."/>
            <person name="Cichocki N."/>
            <person name="Veneault-Fourrey C."/>
            <person name="LaButti K."/>
            <person name="Lindquist E.A."/>
            <person name="Lipzen A."/>
            <person name="Lundell T."/>
            <person name="Morin E."/>
            <person name="Murat C."/>
            <person name="Sun H."/>
            <person name="Tunlid A."/>
            <person name="Henrissat B."/>
            <person name="Grigoriev I.V."/>
            <person name="Hibbett D.S."/>
            <person name="Martin F."/>
            <person name="Nordberg H.P."/>
            <person name="Cantor M.N."/>
            <person name="Hua S.X."/>
        </authorList>
    </citation>
    <scope>NUCLEOTIDE SEQUENCE [LARGE SCALE GENOMIC DNA]</scope>
    <source>
        <strain evidence="1 2">LaAM-08-1</strain>
    </source>
</reference>
<evidence type="ECO:0000313" key="1">
    <source>
        <dbReference type="EMBL" id="KIJ92157.1"/>
    </source>
</evidence>
<protein>
    <submittedName>
        <fullName evidence="1">Uncharacterized protein</fullName>
    </submittedName>
</protein>
<gene>
    <name evidence="1" type="ORF">K443DRAFT_445605</name>
</gene>
<reference evidence="2" key="2">
    <citation type="submission" date="2015-01" db="EMBL/GenBank/DDBJ databases">
        <title>Evolutionary Origins and Diversification of the Mycorrhizal Mutualists.</title>
        <authorList>
            <consortium name="DOE Joint Genome Institute"/>
            <consortium name="Mycorrhizal Genomics Consortium"/>
            <person name="Kohler A."/>
            <person name="Kuo A."/>
            <person name="Nagy L.G."/>
            <person name="Floudas D."/>
            <person name="Copeland A."/>
            <person name="Barry K.W."/>
            <person name="Cichocki N."/>
            <person name="Veneault-Fourrey C."/>
            <person name="LaButti K."/>
            <person name="Lindquist E.A."/>
            <person name="Lipzen A."/>
            <person name="Lundell T."/>
            <person name="Morin E."/>
            <person name="Murat C."/>
            <person name="Riley R."/>
            <person name="Ohm R."/>
            <person name="Sun H."/>
            <person name="Tunlid A."/>
            <person name="Henrissat B."/>
            <person name="Grigoriev I.V."/>
            <person name="Hibbett D.S."/>
            <person name="Martin F."/>
        </authorList>
    </citation>
    <scope>NUCLEOTIDE SEQUENCE [LARGE SCALE GENOMIC DNA]</scope>
    <source>
        <strain evidence="2">LaAM-08-1</strain>
    </source>
</reference>
<sequence>MNFHLQGCGEDSDLGGQRRPHLLDPFIEAREKTNQPCPSLALSRCHPLFDAARTLPGFPSPFLTTFEYEEIQVGFWKSNKWRV</sequence>
<dbReference type="EMBL" id="KN838932">
    <property type="protein sequence ID" value="KIJ92157.1"/>
    <property type="molecule type" value="Genomic_DNA"/>
</dbReference>
<name>A0A0C9X6W1_9AGAR</name>
<accession>A0A0C9X6W1</accession>